<feature type="region of interest" description="Disordered" evidence="7">
    <location>
        <begin position="574"/>
        <end position="645"/>
    </location>
</feature>
<gene>
    <name evidence="8" type="ORF">N0V89_003568</name>
</gene>
<dbReference type="GO" id="GO:0046872">
    <property type="term" value="F:metal ion binding"/>
    <property type="evidence" value="ECO:0007669"/>
    <property type="project" value="UniProtKB-KW"/>
</dbReference>
<evidence type="ECO:0000313" key="8">
    <source>
        <dbReference type="EMBL" id="KAJ4355550.1"/>
    </source>
</evidence>
<dbReference type="RefSeq" id="XP_056072676.1">
    <property type="nucleotide sequence ID" value="XM_056212368.1"/>
</dbReference>
<feature type="compositionally biased region" description="Basic and acidic residues" evidence="7">
    <location>
        <begin position="597"/>
        <end position="632"/>
    </location>
</feature>
<keyword evidence="3" id="KW-0805">Transcription regulation</keyword>
<dbReference type="GO" id="GO:0003677">
    <property type="term" value="F:DNA binding"/>
    <property type="evidence" value="ECO:0007669"/>
    <property type="project" value="UniProtKB-KW"/>
</dbReference>
<dbReference type="AlphaFoldDB" id="A0A9W8XQT2"/>
<feature type="compositionally biased region" description="Basic and acidic residues" evidence="7">
    <location>
        <begin position="457"/>
        <end position="477"/>
    </location>
</feature>
<feature type="region of interest" description="Disordered" evidence="7">
    <location>
        <begin position="432"/>
        <end position="508"/>
    </location>
</feature>
<evidence type="ECO:0000256" key="6">
    <source>
        <dbReference type="ARBA" id="ARBA00023242"/>
    </source>
</evidence>
<dbReference type="PANTHER" id="PTHR36206">
    <property type="entry name" value="ASPERCRYPTIN BIOSYNTHESIS CLUSTER-SPECIFIC TRANSCRIPTION REGULATOR ATNN-RELATED"/>
    <property type="match status" value="1"/>
</dbReference>
<keyword evidence="4" id="KW-0238">DNA-binding</keyword>
<name>A0A9W8XQT2_9PLEO</name>
<keyword evidence="2" id="KW-0862">Zinc</keyword>
<protein>
    <submittedName>
        <fullName evidence="8">Uncharacterized protein</fullName>
    </submittedName>
</protein>
<accession>A0A9W8XQT2</accession>
<dbReference type="PANTHER" id="PTHR36206:SF12">
    <property type="entry name" value="ASPERCRYPTIN BIOSYNTHESIS CLUSTER-SPECIFIC TRANSCRIPTION REGULATOR ATNN-RELATED"/>
    <property type="match status" value="1"/>
</dbReference>
<dbReference type="GeneID" id="80907098"/>
<comment type="caution">
    <text evidence="8">The sequence shown here is derived from an EMBL/GenBank/DDBJ whole genome shotgun (WGS) entry which is preliminary data.</text>
</comment>
<evidence type="ECO:0000256" key="4">
    <source>
        <dbReference type="ARBA" id="ARBA00023125"/>
    </source>
</evidence>
<keyword evidence="6" id="KW-0539">Nucleus</keyword>
<keyword evidence="1" id="KW-0479">Metal-binding</keyword>
<feature type="compositionally biased region" description="Basic and acidic residues" evidence="7">
    <location>
        <begin position="484"/>
        <end position="508"/>
    </location>
</feature>
<keyword evidence="5" id="KW-0804">Transcription</keyword>
<evidence type="ECO:0000256" key="1">
    <source>
        <dbReference type="ARBA" id="ARBA00022723"/>
    </source>
</evidence>
<dbReference type="EMBL" id="JAPEUX010000003">
    <property type="protein sequence ID" value="KAJ4355550.1"/>
    <property type="molecule type" value="Genomic_DNA"/>
</dbReference>
<feature type="compositionally biased region" description="Polar residues" evidence="7">
    <location>
        <begin position="633"/>
        <end position="645"/>
    </location>
</feature>
<evidence type="ECO:0000256" key="7">
    <source>
        <dbReference type="SAM" id="MobiDB-lite"/>
    </source>
</evidence>
<keyword evidence="9" id="KW-1185">Reference proteome</keyword>
<feature type="compositionally biased region" description="Polar residues" evidence="7">
    <location>
        <begin position="586"/>
        <end position="596"/>
    </location>
</feature>
<feature type="region of interest" description="Disordered" evidence="7">
    <location>
        <begin position="1"/>
        <end position="29"/>
    </location>
</feature>
<sequence length="645" mass="74453">MTRSTRSSVAAARDKASADEPVEIEQNVEKSEKIKGKNHLRKKGHQATALEHLHSGLKILHQLDQDIDRQNDDLEVHPVSLKTLRAIFVTMDVQARGVMSKEMLETWTKRPKRNFSSPPTNFVTFAQARYAFEALYHELMGFMQSLDVEPPPPEVDASEWIQSEYEQFQSVFDALSICLDQFLARLSNITAQEDRDSVLGIKLFREQIRVYLRLFKGFDPVKRTREIEWRVEEEDMRTMLDLACELLRAPPDVSVPAGARPDDYYPDNTDPAYETKKDIPAYSRPVFSSNSGLLSALWLVVSKSQSSALRRRAIALMLDFPRREGIWDGVVAGRVAWEILRLEETAVDGLLGVSPEQQTETIQDINKVRDCNISYIAPRIMEVEFRSLSQWEAGPSARVPIPFSVFPSSYKNVSKDAVKESTKVQVEAKAELPQAGREGHSEHQESFSVHVNQPAERPAKHRDTYTEEVRVFEDRQRRPQQPQQHREEVHIHEEHRYRQPEQSRRTERVEVDIHEHRDSRDRYPSQRPIVGSHIESQPRTYDRDFNAVQGAQADYATTQVDVSERQFRERTRPIVGGYTHDRHNLSTEPNYEQASRYSKESFDAKHDTYPSRRQVDAVDSRYPHREEVRVETTRSTVDAPQEAQA</sequence>
<reference evidence="8" key="1">
    <citation type="submission" date="2022-10" db="EMBL/GenBank/DDBJ databases">
        <title>Tapping the CABI collections for fungal endophytes: first genome assemblies for Collariella, Neodidymelliopsis, Ascochyta clinopodiicola, Didymella pomorum, Didymosphaeria variabile, Neocosmospora piperis and Neocucurbitaria cava.</title>
        <authorList>
            <person name="Hill R."/>
        </authorList>
    </citation>
    <scope>NUCLEOTIDE SEQUENCE</scope>
    <source>
        <strain evidence="8">IMI 356815</strain>
    </source>
</reference>
<organism evidence="8 9">
    <name type="scientific">Didymosphaeria variabile</name>
    <dbReference type="NCBI Taxonomy" id="1932322"/>
    <lineage>
        <taxon>Eukaryota</taxon>
        <taxon>Fungi</taxon>
        <taxon>Dikarya</taxon>
        <taxon>Ascomycota</taxon>
        <taxon>Pezizomycotina</taxon>
        <taxon>Dothideomycetes</taxon>
        <taxon>Pleosporomycetidae</taxon>
        <taxon>Pleosporales</taxon>
        <taxon>Massarineae</taxon>
        <taxon>Didymosphaeriaceae</taxon>
        <taxon>Didymosphaeria</taxon>
    </lineage>
</organism>
<evidence type="ECO:0000256" key="3">
    <source>
        <dbReference type="ARBA" id="ARBA00023015"/>
    </source>
</evidence>
<dbReference type="Proteomes" id="UP001140513">
    <property type="component" value="Unassembled WGS sequence"/>
</dbReference>
<dbReference type="OrthoDB" id="3598904at2759"/>
<proteinExistence type="predicted"/>
<dbReference type="InterPro" id="IPR052360">
    <property type="entry name" value="Transcr_Regulatory_Proteins"/>
</dbReference>
<evidence type="ECO:0000256" key="2">
    <source>
        <dbReference type="ARBA" id="ARBA00022833"/>
    </source>
</evidence>
<evidence type="ECO:0000256" key="5">
    <source>
        <dbReference type="ARBA" id="ARBA00023163"/>
    </source>
</evidence>
<evidence type="ECO:0000313" key="9">
    <source>
        <dbReference type="Proteomes" id="UP001140513"/>
    </source>
</evidence>